<evidence type="ECO:0000313" key="2">
    <source>
        <dbReference type="EMBL" id="EYF00858.1"/>
    </source>
</evidence>
<dbReference type="SUPFAM" id="SSF110296">
    <property type="entry name" value="Oligoxyloglucan reducing end-specific cellobiohydrolase"/>
    <property type="match status" value="1"/>
</dbReference>
<comment type="caution">
    <text evidence="2">The sequence shown here is derived from an EMBL/GenBank/DDBJ whole genome shotgun (WGS) entry which is preliminary data.</text>
</comment>
<accession>A0A017SV36</accession>
<protein>
    <submittedName>
        <fullName evidence="2">Uncharacterized protein</fullName>
    </submittedName>
</protein>
<feature type="compositionally biased region" description="Low complexity" evidence="1">
    <location>
        <begin position="349"/>
        <end position="365"/>
    </location>
</feature>
<dbReference type="InterPro" id="IPR015943">
    <property type="entry name" value="WD40/YVTN_repeat-like_dom_sf"/>
</dbReference>
<dbReference type="AlphaFoldDB" id="A0A017SV36"/>
<keyword evidence="3" id="KW-1185">Reference proteome</keyword>
<dbReference type="EMBL" id="ASRX01000096">
    <property type="protein sequence ID" value="EYF00858.1"/>
    <property type="molecule type" value="Genomic_DNA"/>
</dbReference>
<name>A0A017SV36_9BACT</name>
<gene>
    <name evidence="2" type="ORF">CAP_8947</name>
</gene>
<proteinExistence type="predicted"/>
<organism evidence="2 3">
    <name type="scientific">Chondromyces apiculatus DSM 436</name>
    <dbReference type="NCBI Taxonomy" id="1192034"/>
    <lineage>
        <taxon>Bacteria</taxon>
        <taxon>Pseudomonadati</taxon>
        <taxon>Myxococcota</taxon>
        <taxon>Polyangia</taxon>
        <taxon>Polyangiales</taxon>
        <taxon>Polyangiaceae</taxon>
        <taxon>Chondromyces</taxon>
    </lineage>
</organism>
<dbReference type="STRING" id="1192034.CAP_8947"/>
<dbReference type="Proteomes" id="UP000019678">
    <property type="component" value="Unassembled WGS sequence"/>
</dbReference>
<feature type="region of interest" description="Disordered" evidence="1">
    <location>
        <begin position="346"/>
        <end position="384"/>
    </location>
</feature>
<evidence type="ECO:0000313" key="3">
    <source>
        <dbReference type="Proteomes" id="UP000019678"/>
    </source>
</evidence>
<evidence type="ECO:0000256" key="1">
    <source>
        <dbReference type="SAM" id="MobiDB-lite"/>
    </source>
</evidence>
<sequence>MVVRATYGTLFTHDHGGEWRWVCESAIGFGGFEDPMFGVLADGRVVAGLFVGLSSSTNEGCDWSLAGGGLQNRYVVDLSVEKLDPSRVVAVASNGISPGEFLTQLWESTNSGGQWTQAGVDLPVEFLALTVDPAPSDPARVYLSGRYGAPDYAGVLERTSDRGQTWERVDIPGSNDTSLPYISAIDPMDPDTVYVRLDRAPGENPGDPSDVLVLTNTAGDSWTTLFEGEGDMLGFALSPDGSQVAIGGPTDGLWVAPTSTYAFEKVAEIGVKCLTWTERGLYACADEFRDGFVVGLSEDDGRTFKPVLHLSEVCGPLKCDAQSGVAETCTEEWGAVQLTIGAESCDGETTSTASGPDGGTSSSTGAGAGGSSTGDKDEEGGCSALPTGHVSSWWRALLPLGAAAVLARRRARKSRGR</sequence>
<dbReference type="Gene3D" id="2.130.10.10">
    <property type="entry name" value="YVTN repeat-like/Quinoprotein amine dehydrogenase"/>
    <property type="match status" value="1"/>
</dbReference>
<reference evidence="2 3" key="1">
    <citation type="submission" date="2013-05" db="EMBL/GenBank/DDBJ databases">
        <title>Genome assembly of Chondromyces apiculatus DSM 436.</title>
        <authorList>
            <person name="Sharma G."/>
            <person name="Khatri I."/>
            <person name="Kaur C."/>
            <person name="Mayilraj S."/>
            <person name="Subramanian S."/>
        </authorList>
    </citation>
    <scope>NUCLEOTIDE SEQUENCE [LARGE SCALE GENOMIC DNA]</scope>
    <source>
        <strain evidence="2 3">DSM 436</strain>
    </source>
</reference>
<dbReference type="eggNOG" id="COG4447">
    <property type="taxonomic scope" value="Bacteria"/>
</dbReference>